<name>A0A7S8C280_9HYPH</name>
<feature type="region of interest" description="Disordered" evidence="1">
    <location>
        <begin position="1"/>
        <end position="24"/>
    </location>
</feature>
<dbReference type="AlphaFoldDB" id="A0A7S8C280"/>
<dbReference type="InterPro" id="IPR014922">
    <property type="entry name" value="YdhG-like"/>
</dbReference>
<feature type="domain" description="YdhG-like" evidence="2">
    <location>
        <begin position="49"/>
        <end position="140"/>
    </location>
</feature>
<gene>
    <name evidence="3" type="ORF">HW532_04545</name>
</gene>
<dbReference type="Pfam" id="PF08818">
    <property type="entry name" value="DUF1801"/>
    <property type="match status" value="1"/>
</dbReference>
<accession>A0A7S8C280</accession>
<dbReference type="Gene3D" id="3.90.1150.200">
    <property type="match status" value="1"/>
</dbReference>
<evidence type="ECO:0000259" key="2">
    <source>
        <dbReference type="Pfam" id="PF08818"/>
    </source>
</evidence>
<evidence type="ECO:0000313" key="3">
    <source>
        <dbReference type="EMBL" id="QPC42040.1"/>
    </source>
</evidence>
<dbReference type="Proteomes" id="UP000593594">
    <property type="component" value="Chromosome"/>
</dbReference>
<organism evidence="3 4">
    <name type="scientific">Kaustia mangrovi</name>
    <dbReference type="NCBI Taxonomy" id="2593653"/>
    <lineage>
        <taxon>Bacteria</taxon>
        <taxon>Pseudomonadati</taxon>
        <taxon>Pseudomonadota</taxon>
        <taxon>Alphaproteobacteria</taxon>
        <taxon>Hyphomicrobiales</taxon>
        <taxon>Parvibaculaceae</taxon>
        <taxon>Kaustia</taxon>
    </lineage>
</organism>
<dbReference type="RefSeq" id="WP_213163268.1">
    <property type="nucleotide sequence ID" value="NZ_CP058214.1"/>
</dbReference>
<dbReference type="KEGG" id="kmn:HW532_04545"/>
<evidence type="ECO:0000256" key="1">
    <source>
        <dbReference type="SAM" id="MobiDB-lite"/>
    </source>
</evidence>
<dbReference type="SUPFAM" id="SSF159888">
    <property type="entry name" value="YdhG-like"/>
    <property type="match status" value="1"/>
</dbReference>
<sequence>MAGKTAKPAQPKTDDGPKLLSGGNPQIAKGYGDAPVQAYIAAMPGWKSDVGRRLDALIVDAVPDVHKAVKWNSPFYGVEQGVWFLGFHCLTAYVKVAFFRGASLSPRPPVGSKQKHVRYFHIHEDGQFDDAQFADWVRQAAKLPGEKM</sequence>
<keyword evidence="4" id="KW-1185">Reference proteome</keyword>
<evidence type="ECO:0000313" key="4">
    <source>
        <dbReference type="Proteomes" id="UP000593594"/>
    </source>
</evidence>
<dbReference type="EMBL" id="CP058214">
    <property type="protein sequence ID" value="QPC42040.1"/>
    <property type="molecule type" value="Genomic_DNA"/>
</dbReference>
<protein>
    <submittedName>
        <fullName evidence="3">DUF1801 domain-containing protein</fullName>
    </submittedName>
</protein>
<reference evidence="3 4" key="1">
    <citation type="submission" date="2020-06" db="EMBL/GenBank/DDBJ databases">
        <title>Genome sequence of 2 isolates from Red Sea Mangroves.</title>
        <authorList>
            <person name="Sefrji F."/>
            <person name="Michoud G."/>
            <person name="Merlino G."/>
            <person name="Daffonchio D."/>
        </authorList>
    </citation>
    <scope>NUCLEOTIDE SEQUENCE [LARGE SCALE GENOMIC DNA]</scope>
    <source>
        <strain evidence="3 4">R1DC25</strain>
    </source>
</reference>
<proteinExistence type="predicted"/>